<name>A0A9D2QTN3_9FIRM</name>
<sequence>MRKSKILLSGGVLLCLVLAGCGSGGNDSGEEDSGKGNVKDVVENLFEDLDDSQYEALRQTDGQAVSDSVTSTGLPQWVEERFKEAMTEEGYASFTGMAFYEIPAKAYESHKEMDLEDLDIQKDQDSYEISGTLNLGSRSDADTIDIQGTAQTDDQGLVSYLDISNISEIIENLES</sequence>
<evidence type="ECO:0008006" key="4">
    <source>
        <dbReference type="Google" id="ProtNLM"/>
    </source>
</evidence>
<proteinExistence type="predicted"/>
<dbReference type="PROSITE" id="PS51257">
    <property type="entry name" value="PROKAR_LIPOPROTEIN"/>
    <property type="match status" value="1"/>
</dbReference>
<evidence type="ECO:0000313" key="3">
    <source>
        <dbReference type="Proteomes" id="UP000823892"/>
    </source>
</evidence>
<keyword evidence="1" id="KW-0732">Signal</keyword>
<protein>
    <recommendedName>
        <fullName evidence="4">DUF4367 domain-containing protein</fullName>
    </recommendedName>
</protein>
<dbReference type="AlphaFoldDB" id="A0A9D2QTN3"/>
<feature type="chain" id="PRO_5038876490" description="DUF4367 domain-containing protein" evidence="1">
    <location>
        <begin position="20"/>
        <end position="175"/>
    </location>
</feature>
<reference evidence="2" key="2">
    <citation type="submission" date="2021-04" db="EMBL/GenBank/DDBJ databases">
        <authorList>
            <person name="Gilroy R."/>
        </authorList>
    </citation>
    <scope>NUCLEOTIDE SEQUENCE</scope>
    <source>
        <strain evidence="2">ChiBcec6-4105</strain>
    </source>
</reference>
<dbReference type="Proteomes" id="UP000823892">
    <property type="component" value="Unassembled WGS sequence"/>
</dbReference>
<accession>A0A9D2QTN3</accession>
<evidence type="ECO:0000256" key="1">
    <source>
        <dbReference type="SAM" id="SignalP"/>
    </source>
</evidence>
<organism evidence="2 3">
    <name type="scientific">Candidatus Blautia avicola</name>
    <dbReference type="NCBI Taxonomy" id="2838483"/>
    <lineage>
        <taxon>Bacteria</taxon>
        <taxon>Bacillati</taxon>
        <taxon>Bacillota</taxon>
        <taxon>Clostridia</taxon>
        <taxon>Lachnospirales</taxon>
        <taxon>Lachnospiraceae</taxon>
        <taxon>Blautia</taxon>
    </lineage>
</organism>
<feature type="signal peptide" evidence="1">
    <location>
        <begin position="1"/>
        <end position="19"/>
    </location>
</feature>
<evidence type="ECO:0000313" key="2">
    <source>
        <dbReference type="EMBL" id="HJD28539.1"/>
    </source>
</evidence>
<reference evidence="2" key="1">
    <citation type="journal article" date="2021" name="PeerJ">
        <title>Extensive microbial diversity within the chicken gut microbiome revealed by metagenomics and culture.</title>
        <authorList>
            <person name="Gilroy R."/>
            <person name="Ravi A."/>
            <person name="Getino M."/>
            <person name="Pursley I."/>
            <person name="Horton D.L."/>
            <person name="Alikhan N.F."/>
            <person name="Baker D."/>
            <person name="Gharbi K."/>
            <person name="Hall N."/>
            <person name="Watson M."/>
            <person name="Adriaenssens E.M."/>
            <person name="Foster-Nyarko E."/>
            <person name="Jarju S."/>
            <person name="Secka A."/>
            <person name="Antonio M."/>
            <person name="Oren A."/>
            <person name="Chaudhuri R.R."/>
            <person name="La Ragione R."/>
            <person name="Hildebrand F."/>
            <person name="Pallen M.J."/>
        </authorList>
    </citation>
    <scope>NUCLEOTIDE SEQUENCE</scope>
    <source>
        <strain evidence="2">ChiBcec6-4105</strain>
    </source>
</reference>
<gene>
    <name evidence="2" type="ORF">H9914_06045</name>
</gene>
<comment type="caution">
    <text evidence="2">The sequence shown here is derived from an EMBL/GenBank/DDBJ whole genome shotgun (WGS) entry which is preliminary data.</text>
</comment>
<dbReference type="EMBL" id="DWUY01000132">
    <property type="protein sequence ID" value="HJD28539.1"/>
    <property type="molecule type" value="Genomic_DNA"/>
</dbReference>